<evidence type="ECO:0000256" key="4">
    <source>
        <dbReference type="ARBA" id="ARBA00023163"/>
    </source>
</evidence>
<dbReference type="AlphaFoldDB" id="A0A848IHC5"/>
<evidence type="ECO:0000259" key="5">
    <source>
        <dbReference type="PROSITE" id="PS50931"/>
    </source>
</evidence>
<comment type="caution">
    <text evidence="6">The sequence shown here is derived from an EMBL/GenBank/DDBJ whole genome shotgun (WGS) entry which is preliminary data.</text>
</comment>
<dbReference type="GO" id="GO:0006351">
    <property type="term" value="P:DNA-templated transcription"/>
    <property type="evidence" value="ECO:0007669"/>
    <property type="project" value="TreeGrafter"/>
</dbReference>
<proteinExistence type="inferred from homology"/>
<dbReference type="Proteomes" id="UP000544134">
    <property type="component" value="Unassembled WGS sequence"/>
</dbReference>
<dbReference type="PANTHER" id="PTHR30537:SF74">
    <property type="entry name" value="HTH-TYPE TRANSCRIPTIONAL REGULATOR TRPI"/>
    <property type="match status" value="1"/>
</dbReference>
<evidence type="ECO:0000313" key="7">
    <source>
        <dbReference type="Proteomes" id="UP000544134"/>
    </source>
</evidence>
<dbReference type="GO" id="GO:0043565">
    <property type="term" value="F:sequence-specific DNA binding"/>
    <property type="evidence" value="ECO:0007669"/>
    <property type="project" value="TreeGrafter"/>
</dbReference>
<organism evidence="6 7">
    <name type="scientific">Paraburkholderia polaris</name>
    <dbReference type="NCBI Taxonomy" id="2728848"/>
    <lineage>
        <taxon>Bacteria</taxon>
        <taxon>Pseudomonadati</taxon>
        <taxon>Pseudomonadota</taxon>
        <taxon>Betaproteobacteria</taxon>
        <taxon>Burkholderiales</taxon>
        <taxon>Burkholderiaceae</taxon>
        <taxon>Paraburkholderia</taxon>
    </lineage>
</organism>
<evidence type="ECO:0000256" key="1">
    <source>
        <dbReference type="ARBA" id="ARBA00009437"/>
    </source>
</evidence>
<dbReference type="GO" id="GO:0003700">
    <property type="term" value="F:DNA-binding transcription factor activity"/>
    <property type="evidence" value="ECO:0007669"/>
    <property type="project" value="InterPro"/>
</dbReference>
<dbReference type="InterPro" id="IPR036390">
    <property type="entry name" value="WH_DNA-bd_sf"/>
</dbReference>
<keyword evidence="3" id="KW-0238">DNA-binding</keyword>
<dbReference type="FunFam" id="1.10.10.10:FF:000001">
    <property type="entry name" value="LysR family transcriptional regulator"/>
    <property type="match status" value="1"/>
</dbReference>
<accession>A0A848IHC5</accession>
<dbReference type="Gene3D" id="1.10.10.10">
    <property type="entry name" value="Winged helix-like DNA-binding domain superfamily/Winged helix DNA-binding domain"/>
    <property type="match status" value="1"/>
</dbReference>
<dbReference type="SUPFAM" id="SSF53850">
    <property type="entry name" value="Periplasmic binding protein-like II"/>
    <property type="match status" value="1"/>
</dbReference>
<dbReference type="PANTHER" id="PTHR30537">
    <property type="entry name" value="HTH-TYPE TRANSCRIPTIONAL REGULATOR"/>
    <property type="match status" value="1"/>
</dbReference>
<dbReference type="SUPFAM" id="SSF46785">
    <property type="entry name" value="Winged helix' DNA-binding domain"/>
    <property type="match status" value="1"/>
</dbReference>
<sequence length="306" mass="33381">MHLPSITALRALDAIARHGSVSRAATELFLTRSAISHQINALEQSLGFAVLERAGRGVALTWRGERYIHEARRALGILEEAAHRSAGGEVAGRLRVSCTPGFAVYWLCHHLGAFHRAYPHVELSITAPRAADEVNAREADLFIAYGSGDWTDFTIEPITSLSYFPVCSPTLVNARGRPLTTDDLADVLLLHMGSHADWSQWLAAAGAHEIDGRRGMVFSEAPFAQEAAISGQGIAIGDTFLSGDALARGLLVRPFDVTIESPRGYYLLARPERSQRPEVCAFSNWLLDELRESVRSWGARLGRGVS</sequence>
<dbReference type="InterPro" id="IPR005119">
    <property type="entry name" value="LysR_subst-bd"/>
</dbReference>
<dbReference type="RefSeq" id="WP_169486050.1">
    <property type="nucleotide sequence ID" value="NZ_JABBGJ010000013.1"/>
</dbReference>
<keyword evidence="4" id="KW-0804">Transcription</keyword>
<evidence type="ECO:0000256" key="2">
    <source>
        <dbReference type="ARBA" id="ARBA00023015"/>
    </source>
</evidence>
<dbReference type="Pfam" id="PF03466">
    <property type="entry name" value="LysR_substrate"/>
    <property type="match status" value="1"/>
</dbReference>
<dbReference type="InterPro" id="IPR058163">
    <property type="entry name" value="LysR-type_TF_proteobact-type"/>
</dbReference>
<keyword evidence="2" id="KW-0805">Transcription regulation</keyword>
<reference evidence="6 7" key="1">
    <citation type="submission" date="2020-04" db="EMBL/GenBank/DDBJ databases">
        <title>Paraburkholderia sp. RP-4-7 isolated from soil.</title>
        <authorList>
            <person name="Dahal R.H."/>
        </authorList>
    </citation>
    <scope>NUCLEOTIDE SEQUENCE [LARGE SCALE GENOMIC DNA]</scope>
    <source>
        <strain evidence="6 7">RP-4-7</strain>
    </source>
</reference>
<evidence type="ECO:0000256" key="3">
    <source>
        <dbReference type="ARBA" id="ARBA00023125"/>
    </source>
</evidence>
<dbReference type="CDD" id="cd08432">
    <property type="entry name" value="PBP2_GcdR_TrpI_HvrB_AmpR_like"/>
    <property type="match status" value="1"/>
</dbReference>
<protein>
    <submittedName>
        <fullName evidence="6">LysR family transcriptional regulator</fullName>
    </submittedName>
</protein>
<keyword evidence="7" id="KW-1185">Reference proteome</keyword>
<dbReference type="Pfam" id="PF00126">
    <property type="entry name" value="HTH_1"/>
    <property type="match status" value="1"/>
</dbReference>
<evidence type="ECO:0000313" key="6">
    <source>
        <dbReference type="EMBL" id="NML99053.1"/>
    </source>
</evidence>
<dbReference type="Gene3D" id="3.40.190.10">
    <property type="entry name" value="Periplasmic binding protein-like II"/>
    <property type="match status" value="2"/>
</dbReference>
<feature type="domain" description="HTH lysR-type" evidence="5">
    <location>
        <begin position="4"/>
        <end position="61"/>
    </location>
</feature>
<dbReference type="InterPro" id="IPR036388">
    <property type="entry name" value="WH-like_DNA-bd_sf"/>
</dbReference>
<dbReference type="InterPro" id="IPR000847">
    <property type="entry name" value="LysR_HTH_N"/>
</dbReference>
<comment type="similarity">
    <text evidence="1">Belongs to the LysR transcriptional regulatory family.</text>
</comment>
<gene>
    <name evidence="6" type="ORF">HHL24_14020</name>
</gene>
<dbReference type="PROSITE" id="PS50931">
    <property type="entry name" value="HTH_LYSR"/>
    <property type="match status" value="1"/>
</dbReference>
<dbReference type="EMBL" id="JABBGJ010000013">
    <property type="protein sequence ID" value="NML99053.1"/>
    <property type="molecule type" value="Genomic_DNA"/>
</dbReference>
<name>A0A848IHC5_9BURK</name>